<accession>A0A974BM21</accession>
<dbReference type="PROSITE" id="PS51318">
    <property type="entry name" value="TAT"/>
    <property type="match status" value="1"/>
</dbReference>
<gene>
    <name evidence="1" type="ORF">HZF24_16440</name>
</gene>
<evidence type="ECO:0000313" key="1">
    <source>
        <dbReference type="EMBL" id="NYB75739.1"/>
    </source>
</evidence>
<sequence length="233" mass="24856">MNANFKEKTFSRRDLLKTAGKTTAGLAVVGLVPSILTACADDKPSEIPSKQVLSYEYKELSTDAASHPFVYQKLDIPTVQERAYASYFNKGGCCVGVADALIGELADNAGYPFNQIPVDTFVNGATGYGIGSLCGSLGGAVFTIGLLCPKDDAKKLTADLFAWYNKAELPIYQPEIKNETTVSGSVNCVDSVGKFMEKTGYAMGDPERKARCAGVTADVAAKTVELLNEYFGV</sequence>
<keyword evidence="2" id="KW-1185">Reference proteome</keyword>
<comment type="caution">
    <text evidence="1">The sequence shown here is derived from an EMBL/GenBank/DDBJ whole genome shotgun (WGS) entry which is preliminary data.</text>
</comment>
<name>A0A974BM21_SEDHY</name>
<dbReference type="RefSeq" id="WP_179239458.1">
    <property type="nucleotide sequence ID" value="NZ_JACBNQ010000027.1"/>
</dbReference>
<proteinExistence type="predicted"/>
<protein>
    <submittedName>
        <fullName evidence="1">C_GCAxxG_C_C family protein</fullName>
    </submittedName>
</protein>
<dbReference type="InterPro" id="IPR006311">
    <property type="entry name" value="TAT_signal"/>
</dbReference>
<evidence type="ECO:0000313" key="2">
    <source>
        <dbReference type="Proteomes" id="UP000611629"/>
    </source>
</evidence>
<dbReference type="EMBL" id="JACBNQ010000027">
    <property type="protein sequence ID" value="NYB75739.1"/>
    <property type="molecule type" value="Genomic_DNA"/>
</dbReference>
<reference evidence="1" key="1">
    <citation type="submission" date="2020-07" db="EMBL/GenBank/DDBJ databases">
        <title>Genomic analysis of a strain of Sedimentibacter Hydroxybenzoicus DSM7310.</title>
        <authorList>
            <person name="Ma S."/>
        </authorList>
    </citation>
    <scope>NUCLEOTIDE SEQUENCE</scope>
    <source>
        <strain evidence="1">DSM 7310</strain>
    </source>
</reference>
<dbReference type="Proteomes" id="UP000611629">
    <property type="component" value="Unassembled WGS sequence"/>
</dbReference>
<dbReference type="AlphaFoldDB" id="A0A974BM21"/>
<dbReference type="SUPFAM" id="SSF48695">
    <property type="entry name" value="Multiheme cytochromes"/>
    <property type="match status" value="1"/>
</dbReference>
<dbReference type="Pfam" id="PF09719">
    <property type="entry name" value="C_GCAxxG_C_C"/>
    <property type="match status" value="1"/>
</dbReference>
<dbReference type="InterPro" id="IPR036280">
    <property type="entry name" value="Multihaem_cyt_sf"/>
</dbReference>
<dbReference type="InterPro" id="IPR010181">
    <property type="entry name" value="CGCAxxGCC_motif"/>
</dbReference>
<organism evidence="1 2">
    <name type="scientific">Sedimentibacter hydroxybenzoicus DSM 7310</name>
    <dbReference type="NCBI Taxonomy" id="1123245"/>
    <lineage>
        <taxon>Bacteria</taxon>
        <taxon>Bacillati</taxon>
        <taxon>Bacillota</taxon>
        <taxon>Tissierellia</taxon>
        <taxon>Sedimentibacter</taxon>
    </lineage>
</organism>